<organism evidence="2 3">
    <name type="scientific">Haemophilus parainfluenzae ATCC 33392</name>
    <dbReference type="NCBI Taxonomy" id="888828"/>
    <lineage>
        <taxon>Bacteria</taxon>
        <taxon>Pseudomonadati</taxon>
        <taxon>Pseudomonadota</taxon>
        <taxon>Gammaproteobacteria</taxon>
        <taxon>Pasteurellales</taxon>
        <taxon>Pasteurellaceae</taxon>
        <taxon>Haemophilus</taxon>
    </lineage>
</organism>
<dbReference type="Proteomes" id="UP001242781">
    <property type="component" value="Chromosome"/>
</dbReference>
<dbReference type="RefSeq" id="WP_005694976.1">
    <property type="nucleotide sequence ID" value="NZ_AFQS01000004.1"/>
</dbReference>
<evidence type="ECO:0000313" key="3">
    <source>
        <dbReference type="Proteomes" id="UP001242781"/>
    </source>
</evidence>
<dbReference type="PROSITE" id="PS51257">
    <property type="entry name" value="PROKAR_LIPOPROTEIN"/>
    <property type="match status" value="1"/>
</dbReference>
<name>A0ABD7ZIY0_HAEPA</name>
<dbReference type="GeneID" id="93298686"/>
<accession>A0ABD7ZIY0</accession>
<dbReference type="AlphaFoldDB" id="A0ABD7ZIY0"/>
<reference evidence="2 3" key="1">
    <citation type="submission" date="2023-08" db="EMBL/GenBank/DDBJ databases">
        <title>Haemophilus_parainfluenzae_DSM 8978_complete_genome_hifiasm_Zymo_Research_D6332.</title>
        <authorList>
            <person name="Damerum A."/>
        </authorList>
    </citation>
    <scope>NUCLEOTIDE SEQUENCE [LARGE SCALE GENOMIC DNA]</scope>
    <source>
        <strain evidence="2 3">DSM 8978</strain>
    </source>
</reference>
<evidence type="ECO:0008006" key="4">
    <source>
        <dbReference type="Google" id="ProtNLM"/>
    </source>
</evidence>
<protein>
    <recommendedName>
        <fullName evidence="4">Lipoprotein</fullName>
    </recommendedName>
</protein>
<dbReference type="EMBL" id="CP133470">
    <property type="protein sequence ID" value="WMS24534.1"/>
    <property type="molecule type" value="Genomic_DNA"/>
</dbReference>
<evidence type="ECO:0000256" key="1">
    <source>
        <dbReference type="SAM" id="SignalP"/>
    </source>
</evidence>
<feature type="chain" id="PRO_5044747652" description="Lipoprotein" evidence="1">
    <location>
        <begin position="18"/>
        <end position="84"/>
    </location>
</feature>
<feature type="signal peptide" evidence="1">
    <location>
        <begin position="1"/>
        <end position="17"/>
    </location>
</feature>
<gene>
    <name evidence="2" type="ORF">RDV53_04080</name>
</gene>
<sequence>MSKINLSLFLLCSILTACVSSDSHFVRFWNGDVIPERPYEEQKIFESCYEKYKNLPDKTNEEREVISLKVMDCISHDKLKEKEK</sequence>
<proteinExistence type="predicted"/>
<evidence type="ECO:0000313" key="2">
    <source>
        <dbReference type="EMBL" id="WMS24534.1"/>
    </source>
</evidence>
<keyword evidence="1" id="KW-0732">Signal</keyword>